<gene>
    <name evidence="2" type="ORF">EVAR_102584_1</name>
</gene>
<keyword evidence="3" id="KW-1185">Reference proteome</keyword>
<evidence type="ECO:0000256" key="1">
    <source>
        <dbReference type="SAM" id="MobiDB-lite"/>
    </source>
</evidence>
<feature type="compositionally biased region" description="Low complexity" evidence="1">
    <location>
        <begin position="11"/>
        <end position="20"/>
    </location>
</feature>
<proteinExistence type="predicted"/>
<feature type="region of interest" description="Disordered" evidence="1">
    <location>
        <begin position="1"/>
        <end position="29"/>
    </location>
</feature>
<organism evidence="2 3">
    <name type="scientific">Eumeta variegata</name>
    <name type="common">Bagworm moth</name>
    <name type="synonym">Eumeta japonica</name>
    <dbReference type="NCBI Taxonomy" id="151549"/>
    <lineage>
        <taxon>Eukaryota</taxon>
        <taxon>Metazoa</taxon>
        <taxon>Ecdysozoa</taxon>
        <taxon>Arthropoda</taxon>
        <taxon>Hexapoda</taxon>
        <taxon>Insecta</taxon>
        <taxon>Pterygota</taxon>
        <taxon>Neoptera</taxon>
        <taxon>Endopterygota</taxon>
        <taxon>Lepidoptera</taxon>
        <taxon>Glossata</taxon>
        <taxon>Ditrysia</taxon>
        <taxon>Tineoidea</taxon>
        <taxon>Psychidae</taxon>
        <taxon>Oiketicinae</taxon>
        <taxon>Eumeta</taxon>
    </lineage>
</organism>
<dbReference type="AlphaFoldDB" id="A0A4C1TVI1"/>
<evidence type="ECO:0000313" key="2">
    <source>
        <dbReference type="EMBL" id="GBP17726.1"/>
    </source>
</evidence>
<protein>
    <submittedName>
        <fullName evidence="2">Uncharacterized protein</fullName>
    </submittedName>
</protein>
<name>A0A4C1TVI1_EUMVA</name>
<dbReference type="EMBL" id="BGZK01000090">
    <property type="protein sequence ID" value="GBP17726.1"/>
    <property type="molecule type" value="Genomic_DNA"/>
</dbReference>
<dbReference type="Proteomes" id="UP000299102">
    <property type="component" value="Unassembled WGS sequence"/>
</dbReference>
<evidence type="ECO:0000313" key="3">
    <source>
        <dbReference type="Proteomes" id="UP000299102"/>
    </source>
</evidence>
<reference evidence="2 3" key="1">
    <citation type="journal article" date="2019" name="Commun. Biol.">
        <title>The bagworm genome reveals a unique fibroin gene that provides high tensile strength.</title>
        <authorList>
            <person name="Kono N."/>
            <person name="Nakamura H."/>
            <person name="Ohtoshi R."/>
            <person name="Tomita M."/>
            <person name="Numata K."/>
            <person name="Arakawa K."/>
        </authorList>
    </citation>
    <scope>NUCLEOTIDE SEQUENCE [LARGE SCALE GENOMIC DNA]</scope>
</reference>
<accession>A0A4C1TVI1</accession>
<sequence>MTHIAEEDLTSTSARASSSTEDSDEISHDGVIEQQCPSYRCKTIYLFLGDDLIGAVLVIKRGAIAAEPFPYESETRI</sequence>
<comment type="caution">
    <text evidence="2">The sequence shown here is derived from an EMBL/GenBank/DDBJ whole genome shotgun (WGS) entry which is preliminary data.</text>
</comment>